<evidence type="ECO:0000313" key="1">
    <source>
        <dbReference type="EMBL" id="MEI5998340.1"/>
    </source>
</evidence>
<reference evidence="1 2" key="1">
    <citation type="journal article" date="2022" name="Arch. Microbiol.">
        <title>Paraburkholderia bengalensis sp. nov. isolated from roots of Oryza sativa, IR64.</title>
        <authorList>
            <person name="Nag P."/>
            <person name="Mondal N."/>
            <person name="Sarkar J."/>
            <person name="Das S."/>
        </authorList>
    </citation>
    <scope>NUCLEOTIDE SEQUENCE [LARGE SCALE GENOMIC DNA]</scope>
    <source>
        <strain evidence="1 2">IR64_4_BI</strain>
    </source>
</reference>
<organism evidence="1 2">
    <name type="scientific">Paraburkholderia bengalensis</name>
    <dbReference type="NCBI Taxonomy" id="2747562"/>
    <lineage>
        <taxon>Bacteria</taxon>
        <taxon>Pseudomonadati</taxon>
        <taxon>Pseudomonadota</taxon>
        <taxon>Betaproteobacteria</taxon>
        <taxon>Burkholderiales</taxon>
        <taxon>Burkholderiaceae</taxon>
        <taxon>Paraburkholderia</taxon>
    </lineage>
</organism>
<evidence type="ECO:0000313" key="2">
    <source>
        <dbReference type="Proteomes" id="UP001386437"/>
    </source>
</evidence>
<gene>
    <name evidence="1" type="ORF">H3V53_14340</name>
</gene>
<name>A0ABU8ISB7_9BURK</name>
<proteinExistence type="predicted"/>
<dbReference type="Proteomes" id="UP001386437">
    <property type="component" value="Unassembled WGS sequence"/>
</dbReference>
<comment type="caution">
    <text evidence="1">The sequence shown here is derived from an EMBL/GenBank/DDBJ whole genome shotgun (WGS) entry which is preliminary data.</text>
</comment>
<sequence length="86" mass="9663">MTGISALPPKQVLAENAGTVLKKRRREPFALKNEMQQPYPELTNIMRDLQFLISRSMLSTADASNTLWSPRLSNALFVSTLSDAKR</sequence>
<keyword evidence="2" id="KW-1185">Reference proteome</keyword>
<dbReference type="EMBL" id="JACFYJ010000020">
    <property type="protein sequence ID" value="MEI5998340.1"/>
    <property type="molecule type" value="Genomic_DNA"/>
</dbReference>
<protein>
    <submittedName>
        <fullName evidence="1">Uncharacterized protein</fullName>
    </submittedName>
</protein>
<dbReference type="RefSeq" id="WP_336598506.1">
    <property type="nucleotide sequence ID" value="NZ_JACFYJ010000020.1"/>
</dbReference>
<accession>A0ABU8ISB7</accession>